<dbReference type="AlphaFoldDB" id="K4KUD5"/>
<dbReference type="eggNOG" id="COG0564">
    <property type="taxonomic scope" value="Bacteria"/>
</dbReference>
<comment type="similarity">
    <text evidence="1">Belongs to the pseudouridine synthase RluA family.</text>
</comment>
<dbReference type="GO" id="GO:0003723">
    <property type="term" value="F:RNA binding"/>
    <property type="evidence" value="ECO:0007669"/>
    <property type="project" value="InterPro"/>
</dbReference>
<dbReference type="NCBIfam" id="TIGR01621">
    <property type="entry name" value="RluA-like"/>
    <property type="match status" value="1"/>
</dbReference>
<dbReference type="STRING" id="1117647.M5M_01770"/>
<reference evidence="3 4" key="1">
    <citation type="journal article" date="2013" name="Genome Announc.">
        <title>Complete genome sequence of Simiduia agarivorans SA1(T), a marine bacterium able to degrade a variety of polysaccharides.</title>
        <authorList>
            <person name="Lin S.Y."/>
            <person name="Shieh W.Y."/>
            <person name="Chen J.S."/>
            <person name="Tang S.L."/>
        </authorList>
    </citation>
    <scope>NUCLEOTIDE SEQUENCE [LARGE SCALE GENOMIC DNA]</scope>
    <source>
        <strain evidence="4">DSM 21679 / JCM 13881 / BCRC 17597 / SA1</strain>
    </source>
</reference>
<keyword evidence="4" id="KW-1185">Reference proteome</keyword>
<feature type="domain" description="Pseudouridine synthase RsuA/RluA-like" evidence="2">
    <location>
        <begin position="17"/>
        <end position="158"/>
    </location>
</feature>
<dbReference type="PANTHER" id="PTHR21600:SF87">
    <property type="entry name" value="RNA PSEUDOURIDYLATE SYNTHASE DOMAIN-CONTAINING PROTEIN 1"/>
    <property type="match status" value="1"/>
</dbReference>
<dbReference type="Gene3D" id="3.30.2350.10">
    <property type="entry name" value="Pseudouridine synthase"/>
    <property type="match status" value="1"/>
</dbReference>
<dbReference type="InterPro" id="IPR006145">
    <property type="entry name" value="PsdUridine_synth_RsuA/RluA"/>
</dbReference>
<dbReference type="InterPro" id="IPR006508">
    <property type="entry name" value="PsdUridine_synth_RluA-like"/>
</dbReference>
<dbReference type="GO" id="GO:0009982">
    <property type="term" value="F:pseudouridine synthase activity"/>
    <property type="evidence" value="ECO:0007669"/>
    <property type="project" value="InterPro"/>
</dbReference>
<sequence>MAQVSASFSLLTTDPDFFLIHKAPGVNFHTEGDVPGVVTQAEAFLGESLWPVHRLDKMTSGLLLLARSASAAGEFGRLFEQRAMEKYYLAIGRGKPNKKQGLIAGDMSKARRRGWKLLHAKANPALTQFFSAACGEGHRLFVLKPHTGKTHQLRVALNSLGCPVAGDDIYDAAHASAYDRGYLHAWQLQFTWRGQPRLFTCAPCAGERFAGPAFEQALAGFASPETLPWPALKYSGVSL</sequence>
<name>K4KUD5_SIMAS</name>
<dbReference type="InterPro" id="IPR006224">
    <property type="entry name" value="PsdUridine_synth_RluA-like_CS"/>
</dbReference>
<dbReference type="PROSITE" id="PS01129">
    <property type="entry name" value="PSI_RLU"/>
    <property type="match status" value="1"/>
</dbReference>
<evidence type="ECO:0000313" key="3">
    <source>
        <dbReference type="EMBL" id="AFU97577.2"/>
    </source>
</evidence>
<dbReference type="RefSeq" id="WP_016389161.1">
    <property type="nucleotide sequence ID" value="NC_018868.3"/>
</dbReference>
<dbReference type="InterPro" id="IPR020103">
    <property type="entry name" value="PsdUridine_synth_cat_dom_sf"/>
</dbReference>
<dbReference type="EMBL" id="CP003746">
    <property type="protein sequence ID" value="AFU97577.2"/>
    <property type="molecule type" value="Genomic_DNA"/>
</dbReference>
<organism evidence="3 4">
    <name type="scientific">Simiduia agarivorans (strain DSM 21679 / JCM 13881 / BCRC 17597 / SA1)</name>
    <dbReference type="NCBI Taxonomy" id="1117647"/>
    <lineage>
        <taxon>Bacteria</taxon>
        <taxon>Pseudomonadati</taxon>
        <taxon>Pseudomonadota</taxon>
        <taxon>Gammaproteobacteria</taxon>
        <taxon>Cellvibrionales</taxon>
        <taxon>Cellvibrionaceae</taxon>
        <taxon>Simiduia</taxon>
    </lineage>
</organism>
<dbReference type="KEGG" id="saga:M5M_01770"/>
<protein>
    <submittedName>
        <fullName evidence="3">Pseudouridine synthase Rlu family protein</fullName>
    </submittedName>
</protein>
<evidence type="ECO:0000313" key="4">
    <source>
        <dbReference type="Proteomes" id="UP000000466"/>
    </source>
</evidence>
<dbReference type="Pfam" id="PF00849">
    <property type="entry name" value="PseudoU_synth_2"/>
    <property type="match status" value="1"/>
</dbReference>
<evidence type="ECO:0000256" key="1">
    <source>
        <dbReference type="ARBA" id="ARBA00010876"/>
    </source>
</evidence>
<dbReference type="SUPFAM" id="SSF55120">
    <property type="entry name" value="Pseudouridine synthase"/>
    <property type="match status" value="1"/>
</dbReference>
<dbReference type="OrthoDB" id="9807829at2"/>
<dbReference type="HOGENOM" id="CLU_016902_6_0_6"/>
<evidence type="ECO:0000259" key="2">
    <source>
        <dbReference type="Pfam" id="PF00849"/>
    </source>
</evidence>
<dbReference type="PANTHER" id="PTHR21600">
    <property type="entry name" value="MITOCHONDRIAL RNA PSEUDOURIDINE SYNTHASE"/>
    <property type="match status" value="1"/>
</dbReference>
<dbReference type="GO" id="GO:0000455">
    <property type="term" value="P:enzyme-directed rRNA pseudouridine synthesis"/>
    <property type="evidence" value="ECO:0007669"/>
    <property type="project" value="TreeGrafter"/>
</dbReference>
<dbReference type="Proteomes" id="UP000000466">
    <property type="component" value="Chromosome"/>
</dbReference>
<dbReference type="CDD" id="cd02869">
    <property type="entry name" value="PseudoU_synth_RluA_like"/>
    <property type="match status" value="1"/>
</dbReference>
<dbReference type="GO" id="GO:0140098">
    <property type="term" value="F:catalytic activity, acting on RNA"/>
    <property type="evidence" value="ECO:0007669"/>
    <property type="project" value="UniProtKB-ARBA"/>
</dbReference>
<proteinExistence type="inferred from homology"/>
<gene>
    <name evidence="3" type="ordered locus">M5M_01770</name>
</gene>
<accession>K4KUD5</accession>
<dbReference type="InterPro" id="IPR050188">
    <property type="entry name" value="RluA_PseudoU_synthase"/>
</dbReference>